<evidence type="ECO:0000313" key="1">
    <source>
        <dbReference type="EMBL" id="KZC96801.1"/>
    </source>
</evidence>
<sequence>MRSNFRLVACVYNNALVNGQLTARETRDANNILRFDVHYINVNGKNIAGSWIWQMASVIGAIGRKTSRF</sequence>
<accession>A0ABR5XW06</accession>
<reference evidence="1 2" key="1">
    <citation type="submission" date="2015-12" db="EMBL/GenBank/DDBJ databases">
        <title>Genome sequence of Thalassospira xiamenensis MCCC 1A03005.</title>
        <authorList>
            <person name="Lu L."/>
            <person name="Lai Q."/>
            <person name="Shao Z."/>
            <person name="Qian P."/>
        </authorList>
    </citation>
    <scope>NUCLEOTIDE SEQUENCE [LARGE SCALE GENOMIC DNA]</scope>
    <source>
        <strain evidence="1 2">MCCC 1A03005</strain>
    </source>
</reference>
<proteinExistence type="predicted"/>
<name>A0ABR5XW06_9PROT</name>
<gene>
    <name evidence="1" type="ORF">AUP40_06975</name>
</gene>
<dbReference type="EMBL" id="LPXL01000062">
    <property type="protein sequence ID" value="KZC96801.1"/>
    <property type="molecule type" value="Genomic_DNA"/>
</dbReference>
<comment type="caution">
    <text evidence="1">The sequence shown here is derived from an EMBL/GenBank/DDBJ whole genome shotgun (WGS) entry which is preliminary data.</text>
</comment>
<protein>
    <submittedName>
        <fullName evidence="1">Uncharacterized protein</fullName>
    </submittedName>
</protein>
<dbReference type="Proteomes" id="UP000076167">
    <property type="component" value="Unassembled WGS sequence"/>
</dbReference>
<organism evidence="1 2">
    <name type="scientific">Thalassospira xiamenensis</name>
    <dbReference type="NCBI Taxonomy" id="220697"/>
    <lineage>
        <taxon>Bacteria</taxon>
        <taxon>Pseudomonadati</taxon>
        <taxon>Pseudomonadota</taxon>
        <taxon>Alphaproteobacteria</taxon>
        <taxon>Rhodospirillales</taxon>
        <taxon>Thalassospiraceae</taxon>
        <taxon>Thalassospira</taxon>
    </lineage>
</organism>
<evidence type="ECO:0000313" key="2">
    <source>
        <dbReference type="Proteomes" id="UP000076167"/>
    </source>
</evidence>
<keyword evidence="2" id="KW-1185">Reference proteome</keyword>